<gene>
    <name evidence="3" type="ORF">LUZ63_002761</name>
</gene>
<dbReference type="GO" id="GO:0004523">
    <property type="term" value="F:RNA-DNA hybrid ribonuclease activity"/>
    <property type="evidence" value="ECO:0007669"/>
    <property type="project" value="InterPro"/>
</dbReference>
<evidence type="ECO:0000259" key="1">
    <source>
        <dbReference type="Pfam" id="PF13456"/>
    </source>
</evidence>
<feature type="domain" description="Reverse transcriptase zinc-binding" evidence="2">
    <location>
        <begin position="192"/>
        <end position="282"/>
    </location>
</feature>
<comment type="caution">
    <text evidence="3">The sequence shown here is derived from an EMBL/GenBank/DDBJ whole genome shotgun (WGS) entry which is preliminary data.</text>
</comment>
<sequence length="508" mass="59033">MARFFWGKPAKGMYMAPLAWKNICKPVDEGGLGVRDLNIFGEALFMKLVWEVVSDENKMWVQICKSKYCPQVGFWNAKVGSHCSKMWRNIIQRRDFFKNHVSWFIGNASGVKAIGQPWFSGWEQQGWVSQRNRKKVVADLYDFNAGCWRLEELNAIYNPYQVIQILNSQIVPRRDGGVKDLMVWKQSEKEKYSVKEGYQYMLHHRRVHGTSVTSDLWVVIQEWKIVPKVKFFLWRLISKALMLSNNVHRRISAVSPMCQRCHEENEFETHCFFFCQGSRVVWFASILGLRAHNMPLDIVATVKQCTQHMSGQEIKLDFEGEGQLVQKIAEKPHGKYWYQQDGYQVVVDGSWDMQNRSGSTYLIYQGGKLTLIGYNNHDVLEPFHAEAKAVKEAMNRLVDIGVQNQQIELFSDCDLVQAINEEDVQNFPSWRARQEVMDVIVTAKQFGDRLQFKHVRREAVIQAHKMANIARSKKVCFSGAPRFWNADEVQIELGLDCRFFQRVQDAPP</sequence>
<dbReference type="InterPro" id="IPR044730">
    <property type="entry name" value="RNase_H-like_dom_plant"/>
</dbReference>
<evidence type="ECO:0008006" key="5">
    <source>
        <dbReference type="Google" id="ProtNLM"/>
    </source>
</evidence>
<keyword evidence="4" id="KW-1185">Reference proteome</keyword>
<protein>
    <recommendedName>
        <fullName evidence="5">RNase H type-1 domain-containing protein</fullName>
    </recommendedName>
</protein>
<dbReference type="GO" id="GO:0003676">
    <property type="term" value="F:nucleic acid binding"/>
    <property type="evidence" value="ECO:0007669"/>
    <property type="project" value="InterPro"/>
</dbReference>
<dbReference type="InterPro" id="IPR002156">
    <property type="entry name" value="RNaseH_domain"/>
</dbReference>
<dbReference type="Pfam" id="PF13966">
    <property type="entry name" value="zf-RVT"/>
    <property type="match status" value="1"/>
</dbReference>
<dbReference type="InterPro" id="IPR026960">
    <property type="entry name" value="RVT-Znf"/>
</dbReference>
<dbReference type="PANTHER" id="PTHR33116">
    <property type="entry name" value="REVERSE TRANSCRIPTASE ZINC-BINDING DOMAIN-CONTAINING PROTEIN-RELATED-RELATED"/>
    <property type="match status" value="1"/>
</dbReference>
<dbReference type="EMBL" id="JAMQYH010000001">
    <property type="protein sequence ID" value="KAJ1702982.1"/>
    <property type="molecule type" value="Genomic_DNA"/>
</dbReference>
<reference evidence="3" key="1">
    <citation type="journal article" date="2022" name="Cell">
        <title>Repeat-based holocentromeres influence genome architecture and karyotype evolution.</title>
        <authorList>
            <person name="Hofstatter P.G."/>
            <person name="Thangavel G."/>
            <person name="Lux T."/>
            <person name="Neumann P."/>
            <person name="Vondrak T."/>
            <person name="Novak P."/>
            <person name="Zhang M."/>
            <person name="Costa L."/>
            <person name="Castellani M."/>
            <person name="Scott A."/>
            <person name="Toegelov H."/>
            <person name="Fuchs J."/>
            <person name="Mata-Sucre Y."/>
            <person name="Dias Y."/>
            <person name="Vanzela A.L.L."/>
            <person name="Huettel B."/>
            <person name="Almeida C.C.S."/>
            <person name="Simkova H."/>
            <person name="Souza G."/>
            <person name="Pedrosa-Harand A."/>
            <person name="Macas J."/>
            <person name="Mayer K.F.X."/>
            <person name="Houben A."/>
            <person name="Marques A."/>
        </authorList>
    </citation>
    <scope>NUCLEOTIDE SEQUENCE</scope>
    <source>
        <strain evidence="3">RhyBre1mFocal</strain>
    </source>
</reference>
<dbReference type="OrthoDB" id="1938625at2759"/>
<organism evidence="3 4">
    <name type="scientific">Rhynchospora breviuscula</name>
    <dbReference type="NCBI Taxonomy" id="2022672"/>
    <lineage>
        <taxon>Eukaryota</taxon>
        <taxon>Viridiplantae</taxon>
        <taxon>Streptophyta</taxon>
        <taxon>Embryophyta</taxon>
        <taxon>Tracheophyta</taxon>
        <taxon>Spermatophyta</taxon>
        <taxon>Magnoliopsida</taxon>
        <taxon>Liliopsida</taxon>
        <taxon>Poales</taxon>
        <taxon>Cyperaceae</taxon>
        <taxon>Cyperoideae</taxon>
        <taxon>Rhynchosporeae</taxon>
        <taxon>Rhynchospora</taxon>
    </lineage>
</organism>
<feature type="domain" description="RNase H type-1" evidence="1">
    <location>
        <begin position="348"/>
        <end position="469"/>
    </location>
</feature>
<dbReference type="SUPFAM" id="SSF53098">
    <property type="entry name" value="Ribonuclease H-like"/>
    <property type="match status" value="1"/>
</dbReference>
<dbReference type="Pfam" id="PF13456">
    <property type="entry name" value="RVT_3"/>
    <property type="match status" value="1"/>
</dbReference>
<evidence type="ECO:0000259" key="2">
    <source>
        <dbReference type="Pfam" id="PF13966"/>
    </source>
</evidence>
<dbReference type="Gene3D" id="3.30.420.10">
    <property type="entry name" value="Ribonuclease H-like superfamily/Ribonuclease H"/>
    <property type="match status" value="1"/>
</dbReference>
<dbReference type="InterPro" id="IPR036397">
    <property type="entry name" value="RNaseH_sf"/>
</dbReference>
<dbReference type="PANTHER" id="PTHR33116:SF78">
    <property type="entry name" value="OS12G0587133 PROTEIN"/>
    <property type="match status" value="1"/>
</dbReference>
<accession>A0A9Q0D0F7</accession>
<dbReference type="CDD" id="cd06222">
    <property type="entry name" value="RNase_H_like"/>
    <property type="match status" value="1"/>
</dbReference>
<dbReference type="Proteomes" id="UP001151287">
    <property type="component" value="Unassembled WGS sequence"/>
</dbReference>
<dbReference type="InterPro" id="IPR012337">
    <property type="entry name" value="RNaseH-like_sf"/>
</dbReference>
<evidence type="ECO:0000313" key="3">
    <source>
        <dbReference type="EMBL" id="KAJ1702982.1"/>
    </source>
</evidence>
<evidence type="ECO:0000313" key="4">
    <source>
        <dbReference type="Proteomes" id="UP001151287"/>
    </source>
</evidence>
<dbReference type="AlphaFoldDB" id="A0A9Q0D0F7"/>
<name>A0A9Q0D0F7_9POAL</name>
<proteinExistence type="predicted"/>